<dbReference type="SUPFAM" id="SSF142754">
    <property type="entry name" value="NadA-like"/>
    <property type="match status" value="1"/>
</dbReference>
<dbReference type="Gene3D" id="3.40.50.10800">
    <property type="entry name" value="NadA-like"/>
    <property type="match status" value="3"/>
</dbReference>
<keyword evidence="6" id="KW-0808">Transferase</keyword>
<evidence type="ECO:0000256" key="7">
    <source>
        <dbReference type="ARBA" id="ARBA00022723"/>
    </source>
</evidence>
<dbReference type="InterPro" id="IPR003473">
    <property type="entry name" value="NadA"/>
</dbReference>
<dbReference type="EC" id="2.5.1.72" evidence="3 10"/>
<sequence>MTIKEEIQQLKVARNALILAHNYQPGEIQDVADIVGDSLELAVKAKEAEEPVLVVCGVRFMAETAKLLSPEKTVLLPVPDAGCPLSDFLTPEMIHEAREKYPGAAVVVYVNSSAEVKAAADITCTSANAADVVKSLDADMILFGPDANLASFVQGQVQEKRIIPLPAEGHCYVHTAFTEDQIREAKAKGWRVVCHPECPPGIQSDSDLIASTGGMVQHACDCDEWFICTERDMGYRLRKLHPNRHFHVDPNAICKDMKKTTIEDLLRTLRDGVYEVVIPDEIAVPARKAVEAMIGIRR</sequence>
<proteinExistence type="predicted"/>
<accession>A0ABD4TFQ3</accession>
<dbReference type="PANTHER" id="PTHR30573">
    <property type="entry name" value="QUINOLINATE SYNTHETASE A"/>
    <property type="match status" value="1"/>
</dbReference>
<keyword evidence="9" id="KW-0411">Iron-sulfur</keyword>
<dbReference type="NCBIfam" id="TIGR00550">
    <property type="entry name" value="nadA"/>
    <property type="match status" value="1"/>
</dbReference>
<dbReference type="Proteomes" id="UP001524383">
    <property type="component" value="Unassembled WGS sequence"/>
</dbReference>
<evidence type="ECO:0000256" key="9">
    <source>
        <dbReference type="ARBA" id="ARBA00023014"/>
    </source>
</evidence>
<dbReference type="AlphaFoldDB" id="A0ABD4TFQ3"/>
<keyword evidence="7" id="KW-0479">Metal-binding</keyword>
<comment type="caution">
    <text evidence="11">The sequence shown here is derived from an EMBL/GenBank/DDBJ whole genome shotgun (WGS) entry which is preliminary data.</text>
</comment>
<comment type="pathway">
    <text evidence="2">Cofactor biosynthesis; NAD(+) biosynthesis; quinolinate from iminoaspartate: step 1/1.</text>
</comment>
<evidence type="ECO:0000256" key="6">
    <source>
        <dbReference type="ARBA" id="ARBA00022679"/>
    </source>
</evidence>
<gene>
    <name evidence="11" type="primary">nadA</name>
    <name evidence="11" type="ORF">FTO68_00860</name>
</gene>
<dbReference type="PANTHER" id="PTHR30573:SF0">
    <property type="entry name" value="QUINOLINATE SYNTHASE, CHLOROPLASTIC"/>
    <property type="match status" value="1"/>
</dbReference>
<evidence type="ECO:0000256" key="1">
    <source>
        <dbReference type="ARBA" id="ARBA00001966"/>
    </source>
</evidence>
<dbReference type="EMBL" id="VOTZ01000001">
    <property type="protein sequence ID" value="MCQ1537546.1"/>
    <property type="molecule type" value="Genomic_DNA"/>
</dbReference>
<keyword evidence="12" id="KW-1185">Reference proteome</keyword>
<reference evidence="11 12" key="1">
    <citation type="submission" date="2019-08" db="EMBL/GenBank/DDBJ databases">
        <authorList>
            <person name="Chen S.-C."/>
            <person name="Lai M.-C."/>
            <person name="You Y.-T."/>
        </authorList>
    </citation>
    <scope>NUCLEOTIDE SEQUENCE [LARGE SCALE GENOMIC DNA]</scope>
    <source>
        <strain evidence="11 12">P2F9704a</strain>
    </source>
</reference>
<evidence type="ECO:0000313" key="12">
    <source>
        <dbReference type="Proteomes" id="UP001524383"/>
    </source>
</evidence>
<evidence type="ECO:0000313" key="11">
    <source>
        <dbReference type="EMBL" id="MCQ1537546.1"/>
    </source>
</evidence>
<keyword evidence="8" id="KW-0408">Iron</keyword>
<dbReference type="InterPro" id="IPR036094">
    <property type="entry name" value="NadA_sf"/>
</dbReference>
<dbReference type="Pfam" id="PF02445">
    <property type="entry name" value="NadA"/>
    <property type="match status" value="1"/>
</dbReference>
<organism evidence="11 12">
    <name type="scientific">Methanocalculus taiwanensis</name>
    <dbReference type="NCBI Taxonomy" id="106207"/>
    <lineage>
        <taxon>Archaea</taxon>
        <taxon>Methanobacteriati</taxon>
        <taxon>Methanobacteriota</taxon>
        <taxon>Stenosarchaea group</taxon>
        <taxon>Methanomicrobia</taxon>
        <taxon>Methanomicrobiales</taxon>
        <taxon>Methanocalculaceae</taxon>
        <taxon>Methanocalculus</taxon>
    </lineage>
</organism>
<evidence type="ECO:0000256" key="5">
    <source>
        <dbReference type="ARBA" id="ARBA00022642"/>
    </source>
</evidence>
<evidence type="ECO:0000256" key="8">
    <source>
        <dbReference type="ARBA" id="ARBA00023004"/>
    </source>
</evidence>
<dbReference type="RefSeq" id="WP_255331453.1">
    <property type="nucleotide sequence ID" value="NZ_VOTZ01000001.1"/>
</dbReference>
<comment type="cofactor">
    <cofactor evidence="1">
        <name>[4Fe-4S] cluster</name>
        <dbReference type="ChEBI" id="CHEBI:49883"/>
    </cofactor>
</comment>
<keyword evidence="5" id="KW-0662">Pyridine nucleotide biosynthesis</keyword>
<dbReference type="GO" id="GO:0019363">
    <property type="term" value="P:pyridine nucleotide biosynthetic process"/>
    <property type="evidence" value="ECO:0007669"/>
    <property type="project" value="UniProtKB-UniRule"/>
</dbReference>
<evidence type="ECO:0000256" key="4">
    <source>
        <dbReference type="ARBA" id="ARBA00022485"/>
    </source>
</evidence>
<dbReference type="NCBIfam" id="NF006878">
    <property type="entry name" value="PRK09375.1-2"/>
    <property type="match status" value="1"/>
</dbReference>
<dbReference type="GO" id="GO:0046872">
    <property type="term" value="F:metal ion binding"/>
    <property type="evidence" value="ECO:0007669"/>
    <property type="project" value="UniProtKB-KW"/>
</dbReference>
<evidence type="ECO:0000256" key="3">
    <source>
        <dbReference type="ARBA" id="ARBA00012669"/>
    </source>
</evidence>
<evidence type="ECO:0000256" key="10">
    <source>
        <dbReference type="NCBIfam" id="TIGR00550"/>
    </source>
</evidence>
<evidence type="ECO:0000256" key="2">
    <source>
        <dbReference type="ARBA" id="ARBA00005065"/>
    </source>
</evidence>
<name>A0ABD4TFQ3_9EURY</name>
<dbReference type="GO" id="GO:0008987">
    <property type="term" value="F:quinolinate synthetase A activity"/>
    <property type="evidence" value="ECO:0007669"/>
    <property type="project" value="UniProtKB-UniRule"/>
</dbReference>
<dbReference type="GO" id="GO:0051539">
    <property type="term" value="F:4 iron, 4 sulfur cluster binding"/>
    <property type="evidence" value="ECO:0007669"/>
    <property type="project" value="UniProtKB-KW"/>
</dbReference>
<protein>
    <recommendedName>
        <fullName evidence="3 10">Quinolinate synthase</fullName>
        <ecNumber evidence="3 10">2.5.1.72</ecNumber>
    </recommendedName>
</protein>
<keyword evidence="4" id="KW-0004">4Fe-4S</keyword>